<sequence length="81" mass="9459">MRIFAFVCIEFRKMPCFMQKVLTYTLWGAILLPREADWAYRICEERGTRTMNCSSRFGMMMCMCSLLRQPVPAFSCANLNA</sequence>
<protein>
    <submittedName>
        <fullName evidence="1">Uncharacterized protein</fullName>
    </submittedName>
</protein>
<dbReference type="EMBL" id="ACBY02000023">
    <property type="protein sequence ID" value="EFB76170.1"/>
    <property type="molecule type" value="Genomic_DNA"/>
</dbReference>
<dbReference type="HOGENOM" id="CLU_2572559_0_0_9"/>
<dbReference type="Proteomes" id="UP000003438">
    <property type="component" value="Unassembled WGS sequence"/>
</dbReference>
<evidence type="ECO:0000313" key="2">
    <source>
        <dbReference type="Proteomes" id="UP000003438"/>
    </source>
</evidence>
<evidence type="ECO:0000313" key="1">
    <source>
        <dbReference type="EMBL" id="EFB76170.1"/>
    </source>
</evidence>
<name>D1PNN5_9FIRM</name>
<proteinExistence type="predicted"/>
<gene>
    <name evidence="1" type="ORF">SUBVAR_05956</name>
</gene>
<keyword evidence="2" id="KW-1185">Reference proteome</keyword>
<accession>D1PNN5</accession>
<organism evidence="1 2">
    <name type="scientific">Subdoligranulum variabile DSM 15176</name>
    <dbReference type="NCBI Taxonomy" id="411471"/>
    <lineage>
        <taxon>Bacteria</taxon>
        <taxon>Bacillati</taxon>
        <taxon>Bacillota</taxon>
        <taxon>Clostridia</taxon>
        <taxon>Eubacteriales</taxon>
        <taxon>Oscillospiraceae</taxon>
        <taxon>Subdoligranulum</taxon>
    </lineage>
</organism>
<dbReference type="AlphaFoldDB" id="D1PNN5"/>
<reference evidence="1" key="1">
    <citation type="submission" date="2009-12" db="EMBL/GenBank/DDBJ databases">
        <authorList>
            <person name="Weinstock G."/>
            <person name="Sodergren E."/>
            <person name="Clifton S."/>
            <person name="Fulton L."/>
            <person name="Fulton B."/>
            <person name="Courtney L."/>
            <person name="Fronick C."/>
            <person name="Harrison M."/>
            <person name="Strong C."/>
            <person name="Farmer C."/>
            <person name="Delahaunty K."/>
            <person name="Markovic C."/>
            <person name="Hall O."/>
            <person name="Minx P."/>
            <person name="Tomlinson C."/>
            <person name="Mitreva M."/>
            <person name="Nelson J."/>
            <person name="Hou S."/>
            <person name="Wollam A."/>
            <person name="Pepin K.H."/>
            <person name="Johnson M."/>
            <person name="Bhonagiri V."/>
            <person name="Nash W.E."/>
            <person name="Warren W."/>
            <person name="Chinwalla A."/>
            <person name="Mardis E.R."/>
            <person name="Wilson R.K."/>
        </authorList>
    </citation>
    <scope>NUCLEOTIDE SEQUENCE [LARGE SCALE GENOMIC DNA]</scope>
    <source>
        <strain evidence="1">DSM 15176</strain>
    </source>
</reference>
<comment type="caution">
    <text evidence="1">The sequence shown here is derived from an EMBL/GenBank/DDBJ whole genome shotgun (WGS) entry which is preliminary data.</text>
</comment>
<dbReference type="STRING" id="411471.SUBVAR_05956"/>